<reference evidence="3" key="1">
    <citation type="submission" date="2017-02" db="UniProtKB">
        <authorList>
            <consortium name="WormBaseParasite"/>
        </authorList>
    </citation>
    <scope>IDENTIFICATION</scope>
</reference>
<keyword evidence="2" id="KW-1185">Reference proteome</keyword>
<evidence type="ECO:0000313" key="1">
    <source>
        <dbReference type="EMBL" id="VDD90516.1"/>
    </source>
</evidence>
<dbReference type="Proteomes" id="UP000274131">
    <property type="component" value="Unassembled WGS sequence"/>
</dbReference>
<dbReference type="SMART" id="SM00289">
    <property type="entry name" value="WR1"/>
    <property type="match status" value="11"/>
</dbReference>
<evidence type="ECO:0000313" key="2">
    <source>
        <dbReference type="Proteomes" id="UP000274131"/>
    </source>
</evidence>
<accession>A0A0N4V5Y6</accession>
<dbReference type="InterPro" id="IPR006150">
    <property type="entry name" value="Cys_repeat_1"/>
</dbReference>
<dbReference type="EMBL" id="UXUI01008107">
    <property type="protein sequence ID" value="VDD90516.1"/>
    <property type="molecule type" value="Genomic_DNA"/>
</dbReference>
<dbReference type="InterPro" id="IPR028150">
    <property type="entry name" value="Lustrin_cystein"/>
</dbReference>
<dbReference type="OrthoDB" id="5776602at2759"/>
<dbReference type="PANTHER" id="PTHR46339:SF15">
    <property type="entry name" value="CC DOMAIN-CONTAINING PROTEIN"/>
    <property type="match status" value="1"/>
</dbReference>
<gene>
    <name evidence="1" type="ORF">EVEC_LOCUS5267</name>
</gene>
<dbReference type="InterPro" id="IPR053014">
    <property type="entry name" value="Cuticle_assoc_divergent"/>
</dbReference>
<dbReference type="STRING" id="51028.A0A0N4V5Y6"/>
<name>A0A0N4V5Y6_ENTVE</name>
<dbReference type="PANTHER" id="PTHR46339">
    <property type="entry name" value="PROTEIN CBG15282-RELATED"/>
    <property type="match status" value="1"/>
</dbReference>
<sequence length="636" mass="67580">MRAANNNSIAVCCSGQTAQPVCPGQQNLLVENGVPRYCTPNAPVSCPNGYVCTAAVNMAGTYVCCGAVATSACPANFIPALGNTGNEINCAPNDPNSCPAGSVCLESQFSIGTGTYLCCRSSQALRVCPNNQNAFVTPNGQVEQCTGPGASCSQNGYTCQYSTSLASWVCCGQGQGMALCADGRETYFQVEGQTYSCVPSTTPTGCPASYDCAASTSTGTFVCCRQATTATVPTVASGLSCPLGWNPYRNELDGSNRFCQNAIDMNCPTGFSCTQSTQQGLYLCCRLATSLRCASGQTTLLINNQPRLCQNLKINACPAGYSCRVSNMINVYICCANFRLSEQSNPSLIDDLRCLRDGSLPAVTGQSIRYCRLGSSAGSSCPPEHSCSLSTQEDIYVCCKNENVAKWSPTLIRMGVCGDLSVPFEFEGQLIDCSEDNNICPLGYSCQPSLSDSKMYCCKDIKCRSGVALRGSLQCTSNAECKDGYICQESEEYKGVRICCPDLISPSARCLGRETLLASGSPVSCQALSVCPQGYICSNHTTTFESVCCRSYSKITLVCPENREPYRGVADDALFYCDRTGFSCPNNYVCKQAINSARYVCCSPVPSCVAGGIPQTGGEQGIPRRSLFIMFLISST</sequence>
<protein>
    <submittedName>
        <fullName evidence="3">EB domain-containing protein</fullName>
    </submittedName>
</protein>
<organism evidence="3">
    <name type="scientific">Enterobius vermicularis</name>
    <name type="common">Human pinworm</name>
    <dbReference type="NCBI Taxonomy" id="51028"/>
    <lineage>
        <taxon>Eukaryota</taxon>
        <taxon>Metazoa</taxon>
        <taxon>Ecdysozoa</taxon>
        <taxon>Nematoda</taxon>
        <taxon>Chromadorea</taxon>
        <taxon>Rhabditida</taxon>
        <taxon>Spirurina</taxon>
        <taxon>Oxyuridomorpha</taxon>
        <taxon>Oxyuroidea</taxon>
        <taxon>Oxyuridae</taxon>
        <taxon>Enterobius</taxon>
    </lineage>
</organism>
<evidence type="ECO:0000313" key="3">
    <source>
        <dbReference type="WBParaSite" id="EVEC_0000565601-mRNA-1"/>
    </source>
</evidence>
<proteinExistence type="predicted"/>
<reference evidence="1 2" key="2">
    <citation type="submission" date="2018-10" db="EMBL/GenBank/DDBJ databases">
        <authorList>
            <consortium name="Pathogen Informatics"/>
        </authorList>
    </citation>
    <scope>NUCLEOTIDE SEQUENCE [LARGE SCALE GENOMIC DNA]</scope>
</reference>
<dbReference type="WBParaSite" id="EVEC_0000565601-mRNA-1">
    <property type="protein sequence ID" value="EVEC_0000565601-mRNA-1"/>
    <property type="gene ID" value="EVEC_0000565601"/>
</dbReference>
<dbReference type="AlphaFoldDB" id="A0A0N4V5Y6"/>
<dbReference type="Pfam" id="PF14625">
    <property type="entry name" value="Lustrin_cystein"/>
    <property type="match status" value="10"/>
</dbReference>